<protein>
    <recommendedName>
        <fullName evidence="2">VCBS repeat-containing protein</fullName>
    </recommendedName>
</protein>
<proteinExistence type="predicted"/>
<reference evidence="1" key="1">
    <citation type="submission" date="2018-05" db="EMBL/GenBank/DDBJ databases">
        <authorList>
            <person name="Lanie J.A."/>
            <person name="Ng W.-L."/>
            <person name="Kazmierczak K.M."/>
            <person name="Andrzejewski T.M."/>
            <person name="Davidsen T.M."/>
            <person name="Wayne K.J."/>
            <person name="Tettelin H."/>
            <person name="Glass J.I."/>
            <person name="Rusch D."/>
            <person name="Podicherti R."/>
            <person name="Tsui H.-C.T."/>
            <person name="Winkler M.E."/>
        </authorList>
    </citation>
    <scope>NUCLEOTIDE SEQUENCE</scope>
</reference>
<organism evidence="1">
    <name type="scientific">marine metagenome</name>
    <dbReference type="NCBI Taxonomy" id="408172"/>
    <lineage>
        <taxon>unclassified sequences</taxon>
        <taxon>metagenomes</taxon>
        <taxon>ecological metagenomes</taxon>
    </lineage>
</organism>
<gene>
    <name evidence="1" type="ORF">METZ01_LOCUS130059</name>
</gene>
<dbReference type="EMBL" id="UINC01018389">
    <property type="protein sequence ID" value="SVA77205.1"/>
    <property type="molecule type" value="Genomic_DNA"/>
</dbReference>
<feature type="non-terminal residue" evidence="1">
    <location>
        <position position="105"/>
    </location>
</feature>
<evidence type="ECO:0000313" key="1">
    <source>
        <dbReference type="EMBL" id="SVA77205.1"/>
    </source>
</evidence>
<sequence>VKRPEWNAESGYRWVFLVKAKGKGPGFSFLDVKQTGIHFSNSISTKTIKKNRHLLNGSGVTLGDIDGDGLLDIYFARLEGSNFLYKNLGNWEFKDITYSAGVACE</sequence>
<feature type="non-terminal residue" evidence="1">
    <location>
        <position position="1"/>
    </location>
</feature>
<accession>A0A381YJN7</accession>
<dbReference type="AlphaFoldDB" id="A0A381YJN7"/>
<dbReference type="InterPro" id="IPR028994">
    <property type="entry name" value="Integrin_alpha_N"/>
</dbReference>
<name>A0A381YJN7_9ZZZZ</name>
<dbReference type="SUPFAM" id="SSF69318">
    <property type="entry name" value="Integrin alpha N-terminal domain"/>
    <property type="match status" value="1"/>
</dbReference>
<evidence type="ECO:0008006" key="2">
    <source>
        <dbReference type="Google" id="ProtNLM"/>
    </source>
</evidence>